<sequence length="94" mass="10539">MFDSHTKIETNTSASAFATFLASPNRGKLRDFEAISHNGNKPYTVSIFTGSVYTIRDQADGTLQVLYISPSSSGTDYFFTKLTREQLYEIINKD</sequence>
<proteinExistence type="predicted"/>
<gene>
    <name evidence="1" type="ORF">L292_1761</name>
</gene>
<dbReference type="RefSeq" id="WP_004907583.1">
    <property type="nucleotide sequence ID" value="NZ_ASYZ01000239.1"/>
</dbReference>
<accession>S7WB64</accession>
<name>S7WB64_ACIJU</name>
<dbReference type="Proteomes" id="UP000018420">
    <property type="component" value="Unassembled WGS sequence"/>
</dbReference>
<organism evidence="1 2">
    <name type="scientific">Acinetobacter junii CIP 107470 = MTCC 11364</name>
    <dbReference type="NCBI Taxonomy" id="1217666"/>
    <lineage>
        <taxon>Bacteria</taxon>
        <taxon>Pseudomonadati</taxon>
        <taxon>Pseudomonadota</taxon>
        <taxon>Gammaproteobacteria</taxon>
        <taxon>Moraxellales</taxon>
        <taxon>Moraxellaceae</taxon>
        <taxon>Acinetobacter</taxon>
    </lineage>
</organism>
<evidence type="ECO:0000313" key="2">
    <source>
        <dbReference type="Proteomes" id="UP000018420"/>
    </source>
</evidence>
<dbReference type="AlphaFoldDB" id="S7WB64"/>
<evidence type="ECO:0000313" key="1">
    <source>
        <dbReference type="EMBL" id="EPR80176.1"/>
    </source>
</evidence>
<dbReference type="EMBL" id="ASYZ01000239">
    <property type="protein sequence ID" value="EPR80176.1"/>
    <property type="molecule type" value="Genomic_DNA"/>
</dbReference>
<reference evidence="1 2" key="1">
    <citation type="submission" date="2013-05" db="EMBL/GenBank/DDBJ databases">
        <title>Genome assembly of Acinetobacter junii MTCC 11364.</title>
        <authorList>
            <person name="Khatri I."/>
            <person name="Singh N.K."/>
            <person name="Subramanian S."/>
            <person name="Mayilraj S."/>
        </authorList>
    </citation>
    <scope>NUCLEOTIDE SEQUENCE [LARGE SCALE GENOMIC DNA]</scope>
    <source>
        <strain evidence="1 2">MTCC 11364</strain>
    </source>
</reference>
<protein>
    <submittedName>
        <fullName evidence="1">Uncharacterized protein</fullName>
    </submittedName>
</protein>
<dbReference type="PATRIC" id="fig|1330047.3.peg.3376"/>
<comment type="caution">
    <text evidence="1">The sequence shown here is derived from an EMBL/GenBank/DDBJ whole genome shotgun (WGS) entry which is preliminary data.</text>
</comment>